<dbReference type="InterPro" id="IPR010390">
    <property type="entry name" value="ABC-2_transporter-like"/>
</dbReference>
<keyword evidence="1" id="KW-0812">Transmembrane</keyword>
<comment type="caution">
    <text evidence="2">The sequence shown here is derived from an EMBL/GenBank/DDBJ whole genome shotgun (WGS) entry which is preliminary data.</text>
</comment>
<keyword evidence="1" id="KW-0472">Membrane</keyword>
<dbReference type="EMBL" id="SODU01000003">
    <property type="protein sequence ID" value="TDW87129.1"/>
    <property type="molecule type" value="Genomic_DNA"/>
</dbReference>
<dbReference type="PANTHER" id="PTHR36832:SF2">
    <property type="entry name" value="INTEGRAL MEMBRANE PROTEIN"/>
    <property type="match status" value="1"/>
</dbReference>
<gene>
    <name evidence="2" type="ORF">EV137_5201</name>
</gene>
<reference evidence="2 3" key="1">
    <citation type="submission" date="2019-03" db="EMBL/GenBank/DDBJ databases">
        <title>Genomic Encyclopedia of Type Strains, Phase III (KMG-III): the genomes of soil and plant-associated and newly described type strains.</title>
        <authorList>
            <person name="Whitman W."/>
        </authorList>
    </citation>
    <scope>NUCLEOTIDE SEQUENCE [LARGE SCALE GENOMIC DNA]</scope>
    <source>
        <strain evidence="2 3">VKMAc-2574</strain>
    </source>
</reference>
<name>A0ABY2F9E2_9ACTN</name>
<dbReference type="Proteomes" id="UP000295060">
    <property type="component" value="Unassembled WGS sequence"/>
</dbReference>
<protein>
    <submittedName>
        <fullName evidence="2">ABC-2 type transport system permease protein</fullName>
    </submittedName>
</protein>
<evidence type="ECO:0000313" key="3">
    <source>
        <dbReference type="Proteomes" id="UP000295060"/>
    </source>
</evidence>
<organism evidence="2 3">
    <name type="scientific">Kribbella pratensis</name>
    <dbReference type="NCBI Taxonomy" id="2512112"/>
    <lineage>
        <taxon>Bacteria</taxon>
        <taxon>Bacillati</taxon>
        <taxon>Actinomycetota</taxon>
        <taxon>Actinomycetes</taxon>
        <taxon>Propionibacteriales</taxon>
        <taxon>Kribbellaceae</taxon>
        <taxon>Kribbella</taxon>
    </lineage>
</organism>
<feature type="transmembrane region" description="Helical" evidence="1">
    <location>
        <begin position="270"/>
        <end position="291"/>
    </location>
</feature>
<feature type="transmembrane region" description="Helical" evidence="1">
    <location>
        <begin position="55"/>
        <end position="78"/>
    </location>
</feature>
<dbReference type="PANTHER" id="PTHR36832">
    <property type="entry name" value="SLR1174 PROTEIN-RELATED"/>
    <property type="match status" value="1"/>
</dbReference>
<feature type="transmembrane region" description="Helical" evidence="1">
    <location>
        <begin position="218"/>
        <end position="242"/>
    </location>
</feature>
<evidence type="ECO:0000256" key="1">
    <source>
        <dbReference type="SAM" id="Phobius"/>
    </source>
</evidence>
<dbReference type="Pfam" id="PF06182">
    <property type="entry name" value="ABC2_membrane_6"/>
    <property type="match status" value="1"/>
</dbReference>
<keyword evidence="1" id="KW-1133">Transmembrane helix</keyword>
<proteinExistence type="predicted"/>
<evidence type="ECO:0000313" key="2">
    <source>
        <dbReference type="EMBL" id="TDW87129.1"/>
    </source>
</evidence>
<keyword evidence="3" id="KW-1185">Reference proteome</keyword>
<sequence length="300" mass="32797">MPSQWCPNPRVFPDSGRFCVPLWLSDITCFERRLRVGVYWAIAVRSFRRFSTYRIATASGAFTNTVFGFILCGIYLTLWHERPGLGGYDTADALTFVWLQQGLLMPVGIWGATTTGELGERVRSGEIAVDLYRPTHLLLWWLSVDLGRAMFQLLVRGGAPLLVGALVFDLKFPSTPQAWLGVAAGVFLAILVSFGIRYLVALSGFWITDTRGMEQLALVLSTFFSGMILPLVVFPGAIGAIARATPWAATMQVPIDIWLGRNPGGTGSALLFQLGWIVVLLLGAQLVTSVATRKVVIQGG</sequence>
<feature type="transmembrane region" description="Helical" evidence="1">
    <location>
        <begin position="179"/>
        <end position="206"/>
    </location>
</feature>
<accession>A0ABY2F9E2</accession>